<dbReference type="CDD" id="cd00560">
    <property type="entry name" value="PanC"/>
    <property type="match status" value="1"/>
</dbReference>
<dbReference type="PANTHER" id="PTHR21299:SF1">
    <property type="entry name" value="PANTOATE--BETA-ALANINE LIGASE"/>
    <property type="match status" value="1"/>
</dbReference>
<evidence type="ECO:0000313" key="15">
    <source>
        <dbReference type="EMBL" id="NMD99677.1"/>
    </source>
</evidence>
<dbReference type="Gene3D" id="3.40.50.620">
    <property type="entry name" value="HUPs"/>
    <property type="match status" value="1"/>
</dbReference>
<comment type="catalytic activity">
    <reaction evidence="11 13">
        <text>(R)-pantoate + beta-alanine + ATP = (R)-pantothenate + AMP + diphosphate + H(+)</text>
        <dbReference type="Rhea" id="RHEA:10912"/>
        <dbReference type="ChEBI" id="CHEBI:15378"/>
        <dbReference type="ChEBI" id="CHEBI:15980"/>
        <dbReference type="ChEBI" id="CHEBI:29032"/>
        <dbReference type="ChEBI" id="CHEBI:30616"/>
        <dbReference type="ChEBI" id="CHEBI:33019"/>
        <dbReference type="ChEBI" id="CHEBI:57966"/>
        <dbReference type="ChEBI" id="CHEBI:456215"/>
        <dbReference type="EC" id="6.3.2.1"/>
    </reaction>
</comment>
<comment type="miscellaneous">
    <text evidence="13">The reaction proceeds by a bi uni uni bi ping pong mechanism.</text>
</comment>
<organism evidence="15 16">
    <name type="scientific">Selenomonas bovis</name>
    <dbReference type="NCBI Taxonomy" id="416586"/>
    <lineage>
        <taxon>Bacteria</taxon>
        <taxon>Bacillati</taxon>
        <taxon>Bacillota</taxon>
        <taxon>Negativicutes</taxon>
        <taxon>Selenomonadales</taxon>
        <taxon>Selenomonadaceae</taxon>
        <taxon>Selenomonas</taxon>
    </lineage>
</organism>
<evidence type="ECO:0000256" key="4">
    <source>
        <dbReference type="ARBA" id="ARBA00012219"/>
    </source>
</evidence>
<evidence type="ECO:0000313" key="16">
    <source>
        <dbReference type="Proteomes" id="UP000543804"/>
    </source>
</evidence>
<dbReference type="InterPro" id="IPR003721">
    <property type="entry name" value="Pantoate_ligase"/>
</dbReference>
<dbReference type="NCBIfam" id="TIGR00018">
    <property type="entry name" value="panC"/>
    <property type="match status" value="1"/>
</dbReference>
<dbReference type="GO" id="GO:0005829">
    <property type="term" value="C:cytosol"/>
    <property type="evidence" value="ECO:0007669"/>
    <property type="project" value="TreeGrafter"/>
</dbReference>
<keyword evidence="9 13" id="KW-0547">Nucleotide-binding</keyword>
<comment type="subunit">
    <text evidence="13">Homodimer.</text>
</comment>
<reference evidence="15 16" key="1">
    <citation type="submission" date="2020-04" db="EMBL/GenBank/DDBJ databases">
        <authorList>
            <person name="Hitch T.C.A."/>
            <person name="Wylensek D."/>
            <person name="Clavel T."/>
        </authorList>
    </citation>
    <scope>NUCLEOTIDE SEQUENCE [LARGE SCALE GENOMIC DNA]</scope>
    <source>
        <strain evidence="15 16">PG-130-P53-12</strain>
    </source>
</reference>
<evidence type="ECO:0000256" key="5">
    <source>
        <dbReference type="ARBA" id="ARBA00014155"/>
    </source>
</evidence>
<dbReference type="Pfam" id="PF02569">
    <property type="entry name" value="Pantoate_ligase"/>
    <property type="match status" value="1"/>
</dbReference>
<dbReference type="EMBL" id="JABAFA010000046">
    <property type="protein sequence ID" value="NMD99677.1"/>
    <property type="molecule type" value="Genomic_DNA"/>
</dbReference>
<accession>A0A848BEQ3</accession>
<keyword evidence="16" id="KW-1185">Reference proteome</keyword>
<feature type="binding site" evidence="13">
    <location>
        <begin position="185"/>
        <end position="188"/>
    </location>
    <ligand>
        <name>ATP</name>
        <dbReference type="ChEBI" id="CHEBI:30616"/>
    </ligand>
</feature>
<comment type="subcellular location">
    <subcellularLocation>
        <location evidence="1 13">Cytoplasm</location>
    </subcellularLocation>
</comment>
<keyword evidence="6 13" id="KW-0963">Cytoplasm</keyword>
<evidence type="ECO:0000256" key="1">
    <source>
        <dbReference type="ARBA" id="ARBA00004496"/>
    </source>
</evidence>
<dbReference type="FunFam" id="3.30.1300.10:FF:000001">
    <property type="entry name" value="Pantothenate synthetase"/>
    <property type="match status" value="1"/>
</dbReference>
<feature type="binding site" evidence="13">
    <location>
        <begin position="30"/>
        <end position="37"/>
    </location>
    <ligand>
        <name>ATP</name>
        <dbReference type="ChEBI" id="CHEBI:30616"/>
    </ligand>
</feature>
<evidence type="ECO:0000256" key="6">
    <source>
        <dbReference type="ARBA" id="ARBA00022490"/>
    </source>
</evidence>
<evidence type="ECO:0000256" key="10">
    <source>
        <dbReference type="ARBA" id="ARBA00022840"/>
    </source>
</evidence>
<keyword evidence="10 13" id="KW-0067">ATP-binding</keyword>
<dbReference type="SUPFAM" id="SSF52374">
    <property type="entry name" value="Nucleotidylyl transferase"/>
    <property type="match status" value="1"/>
</dbReference>
<comment type="similarity">
    <text evidence="3 13">Belongs to the pantothenate synthetase family.</text>
</comment>
<evidence type="ECO:0000313" key="14">
    <source>
        <dbReference type="EMBL" id="NMD99668.1"/>
    </source>
</evidence>
<feature type="binding site" evidence="13">
    <location>
        <position position="154"/>
    </location>
    <ligand>
        <name>(R)-pantoate</name>
        <dbReference type="ChEBI" id="CHEBI:15980"/>
    </ligand>
</feature>
<dbReference type="EC" id="6.3.2.1" evidence="4 13"/>
<dbReference type="GO" id="GO:0005524">
    <property type="term" value="F:ATP binding"/>
    <property type="evidence" value="ECO:0007669"/>
    <property type="project" value="UniProtKB-KW"/>
</dbReference>
<dbReference type="GO" id="GO:0015940">
    <property type="term" value="P:pantothenate biosynthetic process"/>
    <property type="evidence" value="ECO:0007669"/>
    <property type="project" value="UniProtKB-UniRule"/>
</dbReference>
<evidence type="ECO:0000256" key="2">
    <source>
        <dbReference type="ARBA" id="ARBA00004990"/>
    </source>
</evidence>
<dbReference type="InterPro" id="IPR014729">
    <property type="entry name" value="Rossmann-like_a/b/a_fold"/>
</dbReference>
<dbReference type="HAMAP" id="MF_00158">
    <property type="entry name" value="PanC"/>
    <property type="match status" value="1"/>
</dbReference>
<dbReference type="AlphaFoldDB" id="A0A848BEQ3"/>
<evidence type="ECO:0000256" key="7">
    <source>
        <dbReference type="ARBA" id="ARBA00022598"/>
    </source>
</evidence>
<comment type="caution">
    <text evidence="13">Lacks conserved residue(s) required for the propagation of feature annotation.</text>
</comment>
<evidence type="ECO:0000256" key="9">
    <source>
        <dbReference type="ARBA" id="ARBA00022741"/>
    </source>
</evidence>
<dbReference type="UniPathway" id="UPA00028">
    <property type="reaction ID" value="UER00005"/>
</dbReference>
<evidence type="ECO:0000256" key="8">
    <source>
        <dbReference type="ARBA" id="ARBA00022655"/>
    </source>
</evidence>
<feature type="binding site" evidence="13">
    <location>
        <begin position="148"/>
        <end position="151"/>
    </location>
    <ligand>
        <name>ATP</name>
        <dbReference type="ChEBI" id="CHEBI:30616"/>
    </ligand>
</feature>
<dbReference type="FunFam" id="3.40.50.620:FF:000114">
    <property type="entry name" value="Pantothenate synthetase"/>
    <property type="match status" value="1"/>
</dbReference>
<dbReference type="Proteomes" id="UP000543804">
    <property type="component" value="Unassembled WGS sequence"/>
</dbReference>
<dbReference type="GO" id="GO:0004592">
    <property type="term" value="F:pantoate-beta-alanine ligase activity"/>
    <property type="evidence" value="ECO:0007669"/>
    <property type="project" value="UniProtKB-UniRule"/>
</dbReference>
<evidence type="ECO:0000256" key="3">
    <source>
        <dbReference type="ARBA" id="ARBA00009256"/>
    </source>
</evidence>
<sequence length="290" mass="31778">MKVMTTVAEVQAYSKEMKAAGKRIGLCPTMGALHEGHMTLCRAARASCDVVIASVFVNPVQFGPNEDYEKYPRQFAADCEKLEAEGVDAVFHPAPEEMYPEGYGTYVNVESDITKVLCGARRPGHFRGVATVVTKLMNLTRADRAFFGQKDAQQVAVVRRFVADLNLPVEVVMVPICREESGLARSSRNVYLSPAEREAALVLSRSLRKAKAAFDGGERSAERLKEITRAELATEPLARVDYVDLYTFPALQPVAEVTETSLLAIAVYIGKTRLIDNVIFTPSAEKGAAK</sequence>
<comment type="pathway">
    <text evidence="2 13">Cofactor biosynthesis; (R)-pantothenate biosynthesis; (R)-pantothenate from (R)-pantoate and beta-alanine: step 1/1.</text>
</comment>
<gene>
    <name evidence="13" type="primary">panC</name>
    <name evidence="14" type="ORF">HF878_09400</name>
    <name evidence="15" type="ORF">HF878_09445</name>
</gene>
<dbReference type="InterPro" id="IPR042176">
    <property type="entry name" value="Pantoate_ligase_C"/>
</dbReference>
<evidence type="ECO:0000256" key="13">
    <source>
        <dbReference type="HAMAP-Rule" id="MF_00158"/>
    </source>
</evidence>
<keyword evidence="7 13" id="KW-0436">Ligase</keyword>
<feature type="binding site" evidence="13">
    <location>
        <position position="61"/>
    </location>
    <ligand>
        <name>(R)-pantoate</name>
        <dbReference type="ChEBI" id="CHEBI:15980"/>
    </ligand>
</feature>
<protein>
    <recommendedName>
        <fullName evidence="5 13">Pantothenate synthetase</fullName>
        <shortName evidence="13">PS</shortName>
        <ecNumber evidence="4 13">6.3.2.1</ecNumber>
    </recommendedName>
    <alternativeName>
        <fullName evidence="13">Pantoate--beta-alanine ligase</fullName>
    </alternativeName>
    <alternativeName>
        <fullName evidence="13">Pantoate-activating enzyme</fullName>
    </alternativeName>
</protein>
<dbReference type="Gene3D" id="3.30.1300.10">
    <property type="entry name" value="Pantoate-beta-alanine ligase, C-terminal domain"/>
    <property type="match status" value="1"/>
</dbReference>
<comment type="function">
    <text evidence="12 13">Catalyzes the condensation of pantoate with beta-alanine in an ATP-dependent reaction via a pantoyl-adenylate intermediate.</text>
</comment>
<feature type="active site" description="Proton donor" evidence="13">
    <location>
        <position position="37"/>
    </location>
</feature>
<proteinExistence type="inferred from homology"/>
<evidence type="ECO:0000256" key="11">
    <source>
        <dbReference type="ARBA" id="ARBA00048258"/>
    </source>
</evidence>
<name>A0A848BEQ3_9FIRM</name>
<dbReference type="PANTHER" id="PTHR21299">
    <property type="entry name" value="CYTIDYLATE KINASE/PANTOATE-BETA-ALANINE LIGASE"/>
    <property type="match status" value="1"/>
</dbReference>
<evidence type="ECO:0000256" key="12">
    <source>
        <dbReference type="ARBA" id="ARBA00055042"/>
    </source>
</evidence>
<comment type="caution">
    <text evidence="15">The sequence shown here is derived from an EMBL/GenBank/DDBJ whole genome shotgun (WGS) entry which is preliminary data.</text>
</comment>
<feature type="binding site" evidence="13">
    <location>
        <position position="61"/>
    </location>
    <ligand>
        <name>beta-alanine</name>
        <dbReference type="ChEBI" id="CHEBI:57966"/>
    </ligand>
</feature>
<keyword evidence="8 13" id="KW-0566">Pantothenate biosynthesis</keyword>
<dbReference type="EMBL" id="JABAFA010000046">
    <property type="protein sequence ID" value="NMD99668.1"/>
    <property type="molecule type" value="Genomic_DNA"/>
</dbReference>